<evidence type="ECO:0000256" key="1">
    <source>
        <dbReference type="ARBA" id="ARBA00006987"/>
    </source>
</evidence>
<dbReference type="Proteomes" id="UP000542125">
    <property type="component" value="Unassembled WGS sequence"/>
</dbReference>
<feature type="signal peptide" evidence="2">
    <location>
        <begin position="1"/>
        <end position="26"/>
    </location>
</feature>
<evidence type="ECO:0000313" key="4">
    <source>
        <dbReference type="Proteomes" id="UP000542125"/>
    </source>
</evidence>
<feature type="chain" id="PRO_5030916677" evidence="2">
    <location>
        <begin position="27"/>
        <end position="327"/>
    </location>
</feature>
<dbReference type="PIRSF" id="PIRSF017082">
    <property type="entry name" value="YflP"/>
    <property type="match status" value="1"/>
</dbReference>
<protein>
    <submittedName>
        <fullName evidence="3">Tripartite-type tricarboxylate transporter receptor subunit TctC</fullName>
    </submittedName>
</protein>
<dbReference type="RefSeq" id="WP_179588213.1">
    <property type="nucleotide sequence ID" value="NZ_JACBYR010000001.1"/>
</dbReference>
<evidence type="ECO:0000313" key="3">
    <source>
        <dbReference type="EMBL" id="NYE84538.1"/>
    </source>
</evidence>
<evidence type="ECO:0000256" key="2">
    <source>
        <dbReference type="SAM" id="SignalP"/>
    </source>
</evidence>
<organism evidence="3 4">
    <name type="scientific">Pigmentiphaga litoralis</name>
    <dbReference type="NCBI Taxonomy" id="516702"/>
    <lineage>
        <taxon>Bacteria</taxon>
        <taxon>Pseudomonadati</taxon>
        <taxon>Pseudomonadota</taxon>
        <taxon>Betaproteobacteria</taxon>
        <taxon>Burkholderiales</taxon>
        <taxon>Alcaligenaceae</taxon>
        <taxon>Pigmentiphaga</taxon>
    </lineage>
</organism>
<comment type="caution">
    <text evidence="3">The sequence shown here is derived from an EMBL/GenBank/DDBJ whole genome shotgun (WGS) entry which is preliminary data.</text>
</comment>
<dbReference type="Pfam" id="PF03401">
    <property type="entry name" value="TctC"/>
    <property type="match status" value="1"/>
</dbReference>
<keyword evidence="4" id="KW-1185">Reference proteome</keyword>
<name>A0A7Y9LPJ0_9BURK</name>
<dbReference type="Gene3D" id="3.40.190.150">
    <property type="entry name" value="Bordetella uptake gene, domain 1"/>
    <property type="match status" value="1"/>
</dbReference>
<keyword evidence="3" id="KW-0675">Receptor</keyword>
<gene>
    <name evidence="3" type="ORF">FHW18_003809</name>
</gene>
<comment type="similarity">
    <text evidence="1">Belongs to the UPF0065 (bug) family.</text>
</comment>
<dbReference type="PANTHER" id="PTHR42928:SF5">
    <property type="entry name" value="BLR1237 PROTEIN"/>
    <property type="match status" value="1"/>
</dbReference>
<proteinExistence type="inferred from homology"/>
<keyword evidence="2" id="KW-0732">Signal</keyword>
<dbReference type="InterPro" id="IPR005064">
    <property type="entry name" value="BUG"/>
</dbReference>
<dbReference type="AlphaFoldDB" id="A0A7Y9LPJ0"/>
<accession>A0A7Y9LPJ0</accession>
<dbReference type="EMBL" id="JACBYR010000001">
    <property type="protein sequence ID" value="NYE84538.1"/>
    <property type="molecule type" value="Genomic_DNA"/>
</dbReference>
<dbReference type="InterPro" id="IPR042100">
    <property type="entry name" value="Bug_dom1"/>
</dbReference>
<sequence length="327" mass="34245">MLRTLSGTLTAVLAVAAMATASPAEAQTYPDRPIKILLPFSPGGNPDTVARILAQELTKRMGQTVVVDNRAGANGIIATEAVANAPADGYTLLYTTGSHVINPLLYKKLPYDTAKDFVPVSLVGVTRGQVLVANPRLAAKDVQELVALARPAQSNITYGSAGVGNTMHMVAEYFNSKAGTHLVHIPYKGAAPAMNAVIAGEVQVAFLNPVSAIEQVKQGKLKALAVTGSSRIPQLPDVPTVKEAGVSGFEVDGGWQGFLAPANTPPDVVAKLNKTLDDILKSPEMTQRFASMGLDVVGGPPKDMASHLDKETSVYTQIAAAANIQKE</sequence>
<dbReference type="PANTHER" id="PTHR42928">
    <property type="entry name" value="TRICARBOXYLATE-BINDING PROTEIN"/>
    <property type="match status" value="1"/>
</dbReference>
<dbReference type="CDD" id="cd13578">
    <property type="entry name" value="PBP2_Bug27"/>
    <property type="match status" value="1"/>
</dbReference>
<dbReference type="Gene3D" id="3.40.190.10">
    <property type="entry name" value="Periplasmic binding protein-like II"/>
    <property type="match status" value="1"/>
</dbReference>
<dbReference type="SUPFAM" id="SSF53850">
    <property type="entry name" value="Periplasmic binding protein-like II"/>
    <property type="match status" value="1"/>
</dbReference>
<reference evidence="3 4" key="1">
    <citation type="submission" date="2020-07" db="EMBL/GenBank/DDBJ databases">
        <title>Genomic Encyclopedia of Type Strains, Phase IV (KMG-V): Genome sequencing to study the core and pangenomes of soil and plant-associated prokaryotes.</title>
        <authorList>
            <person name="Whitman W."/>
        </authorList>
    </citation>
    <scope>NUCLEOTIDE SEQUENCE [LARGE SCALE GENOMIC DNA]</scope>
    <source>
        <strain evidence="3 4">SAS40</strain>
    </source>
</reference>